<dbReference type="PANTHER" id="PTHR36234">
    <property type="entry name" value="LYSYL ENDOPEPTIDASE"/>
    <property type="match status" value="1"/>
</dbReference>
<evidence type="ECO:0000256" key="4">
    <source>
        <dbReference type="ARBA" id="ARBA00022801"/>
    </source>
</evidence>
<dbReference type="GO" id="GO:0016787">
    <property type="term" value="F:hydrolase activity"/>
    <property type="evidence" value="ECO:0007669"/>
    <property type="project" value="UniProtKB-KW"/>
</dbReference>
<dbReference type="SUPFAM" id="SSF50494">
    <property type="entry name" value="Trypsin-like serine proteases"/>
    <property type="match status" value="1"/>
</dbReference>
<evidence type="ECO:0000313" key="8">
    <source>
        <dbReference type="EMBL" id="MFC6956387.1"/>
    </source>
</evidence>
<dbReference type="Proteomes" id="UP001596470">
    <property type="component" value="Unassembled WGS sequence"/>
</dbReference>
<name>A0ABW2D5K3_9ACTN</name>
<evidence type="ECO:0000256" key="3">
    <source>
        <dbReference type="ARBA" id="ARBA00022729"/>
    </source>
</evidence>
<dbReference type="PANTHER" id="PTHR36234:SF5">
    <property type="entry name" value="LYSYL ENDOPEPTIDASE"/>
    <property type="match status" value="1"/>
</dbReference>
<keyword evidence="5 6" id="KW-0720">Serine protease</keyword>
<dbReference type="InterPro" id="IPR008256">
    <property type="entry name" value="Peptidase_S1B"/>
</dbReference>
<evidence type="ECO:0000256" key="7">
    <source>
        <dbReference type="SAM" id="MobiDB-lite"/>
    </source>
</evidence>
<evidence type="ECO:0000256" key="5">
    <source>
        <dbReference type="ARBA" id="ARBA00022825"/>
    </source>
</evidence>
<keyword evidence="9" id="KW-1185">Reference proteome</keyword>
<dbReference type="InterPro" id="IPR006311">
    <property type="entry name" value="TAT_signal"/>
</dbReference>
<dbReference type="EC" id="3.4.21.-" evidence="6"/>
<keyword evidence="2 6" id="KW-0645">Protease</keyword>
<comment type="similarity">
    <text evidence="1 6">Belongs to the peptidase S1B family.</text>
</comment>
<keyword evidence="3 6" id="KW-0732">Signal</keyword>
<organism evidence="8 9">
    <name type="scientific">Glycomyces mayteni</name>
    <dbReference type="NCBI Taxonomy" id="543887"/>
    <lineage>
        <taxon>Bacteria</taxon>
        <taxon>Bacillati</taxon>
        <taxon>Actinomycetota</taxon>
        <taxon>Actinomycetes</taxon>
        <taxon>Glycomycetales</taxon>
        <taxon>Glycomycetaceae</taxon>
        <taxon>Glycomyces</taxon>
    </lineage>
</organism>
<dbReference type="PROSITE" id="PS51318">
    <property type="entry name" value="TAT"/>
    <property type="match status" value="1"/>
</dbReference>
<evidence type="ECO:0000256" key="6">
    <source>
        <dbReference type="RuleBase" id="RU004296"/>
    </source>
</evidence>
<dbReference type="RefSeq" id="WP_382354285.1">
    <property type="nucleotide sequence ID" value="NZ_JBHMBP010000004.1"/>
</dbReference>
<feature type="signal peptide" evidence="6">
    <location>
        <begin position="1"/>
        <end position="31"/>
    </location>
</feature>
<dbReference type="Pfam" id="PF13365">
    <property type="entry name" value="Trypsin_2"/>
    <property type="match status" value="1"/>
</dbReference>
<dbReference type="InterPro" id="IPR009003">
    <property type="entry name" value="Peptidase_S1_PA"/>
</dbReference>
<evidence type="ECO:0000256" key="2">
    <source>
        <dbReference type="ARBA" id="ARBA00022670"/>
    </source>
</evidence>
<dbReference type="InterPro" id="IPR043504">
    <property type="entry name" value="Peptidase_S1_PA_chymotrypsin"/>
</dbReference>
<dbReference type="PRINTS" id="PR00839">
    <property type="entry name" value="V8PROTEASE"/>
</dbReference>
<dbReference type="Gene3D" id="2.40.10.10">
    <property type="entry name" value="Trypsin-like serine proteases"/>
    <property type="match status" value="2"/>
</dbReference>
<sequence length="382" mass="40622">MASNRTKRTVLAFAAGTVAAAAVLAAAPAQAAPQYRADQIARVSPVAVAVQAGVRQQIAHDDAAFIKVHFEDVVLGERDTITVERPDGGESRRYGPADVRDGGLWALSVEGDAAEVVLDDRPDGTTAAARVAEYSRGLTDAELDTRPVADEPSPESVCGRDDSRSAPCYKDSEPLMYDAAQSVARLIIGGEAYCTGWKAGYNRFLTNNHCFSTDAQARGTEVQFGFECVACGDRETHDPIKVSGASVLATDYTLDFTLFTVDDPEALADLPALPIATGGAQANEKVFIPGHPAGKPRRIAADSSSEPQGSRCQVLDPSVHGRGWNTDLDYLCDTEGGSSGSPVIDRSTGKVIGLHHLGGCPNQAVRMDRVYPYIRAHLDDDY</sequence>
<protein>
    <recommendedName>
        <fullName evidence="6">Serine protease</fullName>
        <ecNumber evidence="6">3.4.21.-</ecNumber>
    </recommendedName>
</protein>
<evidence type="ECO:0000313" key="9">
    <source>
        <dbReference type="Proteomes" id="UP001596470"/>
    </source>
</evidence>
<dbReference type="EMBL" id="JBHSYS010000001">
    <property type="protein sequence ID" value="MFC6956387.1"/>
    <property type="molecule type" value="Genomic_DNA"/>
</dbReference>
<reference evidence="9" key="1">
    <citation type="journal article" date="2019" name="Int. J. Syst. Evol. Microbiol.">
        <title>The Global Catalogue of Microorganisms (GCM) 10K type strain sequencing project: providing services to taxonomists for standard genome sequencing and annotation.</title>
        <authorList>
            <consortium name="The Broad Institute Genomics Platform"/>
            <consortium name="The Broad Institute Genome Sequencing Center for Infectious Disease"/>
            <person name="Wu L."/>
            <person name="Ma J."/>
        </authorList>
    </citation>
    <scope>NUCLEOTIDE SEQUENCE [LARGE SCALE GENOMIC DNA]</scope>
    <source>
        <strain evidence="9">KACC 12634</strain>
    </source>
</reference>
<gene>
    <name evidence="8" type="ORF">ACFQS3_04155</name>
</gene>
<accession>A0ABW2D5K3</accession>
<keyword evidence="4 6" id="KW-0378">Hydrolase</keyword>
<feature type="region of interest" description="Disordered" evidence="7">
    <location>
        <begin position="145"/>
        <end position="165"/>
    </location>
</feature>
<proteinExistence type="inferred from homology"/>
<feature type="chain" id="PRO_5044995908" description="Serine protease" evidence="6">
    <location>
        <begin position="32"/>
        <end position="382"/>
    </location>
</feature>
<evidence type="ECO:0000256" key="1">
    <source>
        <dbReference type="ARBA" id="ARBA00008764"/>
    </source>
</evidence>
<comment type="caution">
    <text evidence="8">The sequence shown here is derived from an EMBL/GenBank/DDBJ whole genome shotgun (WGS) entry which is preliminary data.</text>
</comment>